<feature type="non-terminal residue" evidence="1">
    <location>
        <position position="48"/>
    </location>
</feature>
<evidence type="ECO:0000313" key="1">
    <source>
        <dbReference type="EMBL" id="CAF4225435.1"/>
    </source>
</evidence>
<evidence type="ECO:0000313" key="2">
    <source>
        <dbReference type="Proteomes" id="UP000681720"/>
    </source>
</evidence>
<comment type="caution">
    <text evidence="1">The sequence shown here is derived from an EMBL/GenBank/DDBJ whole genome shotgun (WGS) entry which is preliminary data.</text>
</comment>
<dbReference type="EMBL" id="CAJOBJ010022780">
    <property type="protein sequence ID" value="CAF4225435.1"/>
    <property type="molecule type" value="Genomic_DNA"/>
</dbReference>
<name>A0A8S2SE30_9BILA</name>
<gene>
    <name evidence="1" type="ORF">GIL414_LOCUS22594</name>
</gene>
<dbReference type="AlphaFoldDB" id="A0A8S2SE30"/>
<accession>A0A8S2SE30</accession>
<proteinExistence type="predicted"/>
<sequence length="48" mass="5769">MTIVKLKTFVRRSFPLQLTNDVQLNLYVVIDKKHKELLSNDDQDIQFY</sequence>
<protein>
    <submittedName>
        <fullName evidence="1">Uncharacterized protein</fullName>
    </submittedName>
</protein>
<dbReference type="Proteomes" id="UP000681720">
    <property type="component" value="Unassembled WGS sequence"/>
</dbReference>
<reference evidence="1" key="1">
    <citation type="submission" date="2021-02" db="EMBL/GenBank/DDBJ databases">
        <authorList>
            <person name="Nowell W R."/>
        </authorList>
    </citation>
    <scope>NUCLEOTIDE SEQUENCE</scope>
</reference>
<organism evidence="1 2">
    <name type="scientific">Rotaria magnacalcarata</name>
    <dbReference type="NCBI Taxonomy" id="392030"/>
    <lineage>
        <taxon>Eukaryota</taxon>
        <taxon>Metazoa</taxon>
        <taxon>Spiralia</taxon>
        <taxon>Gnathifera</taxon>
        <taxon>Rotifera</taxon>
        <taxon>Eurotatoria</taxon>
        <taxon>Bdelloidea</taxon>
        <taxon>Philodinida</taxon>
        <taxon>Philodinidae</taxon>
        <taxon>Rotaria</taxon>
    </lineage>
</organism>